<name>A0A7J7EFA3_DICBM</name>
<evidence type="ECO:0000313" key="9">
    <source>
        <dbReference type="Proteomes" id="UP000551758"/>
    </source>
</evidence>
<organism evidence="8 9">
    <name type="scientific">Diceros bicornis minor</name>
    <name type="common">South-central black rhinoceros</name>
    <dbReference type="NCBI Taxonomy" id="77932"/>
    <lineage>
        <taxon>Eukaryota</taxon>
        <taxon>Metazoa</taxon>
        <taxon>Chordata</taxon>
        <taxon>Craniata</taxon>
        <taxon>Vertebrata</taxon>
        <taxon>Euteleostomi</taxon>
        <taxon>Mammalia</taxon>
        <taxon>Eutheria</taxon>
        <taxon>Laurasiatheria</taxon>
        <taxon>Perissodactyla</taxon>
        <taxon>Rhinocerotidae</taxon>
        <taxon>Diceros</taxon>
    </lineage>
</organism>
<dbReference type="PANTHER" id="PTHR10293">
    <property type="entry name" value="GLUTAREDOXIN FAMILY MEMBER"/>
    <property type="match status" value="1"/>
</dbReference>
<evidence type="ECO:0000256" key="4">
    <source>
        <dbReference type="ARBA" id="ARBA00023014"/>
    </source>
</evidence>
<feature type="region of interest" description="Disordered" evidence="6">
    <location>
        <begin position="124"/>
        <end position="147"/>
    </location>
</feature>
<dbReference type="AlphaFoldDB" id="A0A7J7EFA3"/>
<protein>
    <recommendedName>
        <fullName evidence="7">Glutaredoxin domain-containing protein</fullName>
    </recommendedName>
</protein>
<proteinExistence type="predicted"/>
<evidence type="ECO:0000259" key="7">
    <source>
        <dbReference type="Pfam" id="PF00462"/>
    </source>
</evidence>
<dbReference type="Pfam" id="PF00462">
    <property type="entry name" value="Glutaredoxin"/>
    <property type="match status" value="1"/>
</dbReference>
<evidence type="ECO:0000313" key="8">
    <source>
        <dbReference type="EMBL" id="KAF5914274.1"/>
    </source>
</evidence>
<accession>A0A7J7EFA3</accession>
<dbReference type="InterPro" id="IPR033658">
    <property type="entry name" value="GRX_PICOT-like"/>
</dbReference>
<dbReference type="GO" id="GO:0051537">
    <property type="term" value="F:2 iron, 2 sulfur cluster binding"/>
    <property type="evidence" value="ECO:0007669"/>
    <property type="project" value="UniProtKB-KW"/>
</dbReference>
<feature type="region of interest" description="Disordered" evidence="6">
    <location>
        <begin position="1"/>
        <end position="32"/>
    </location>
</feature>
<dbReference type="GO" id="GO:0046872">
    <property type="term" value="F:metal ion binding"/>
    <property type="evidence" value="ECO:0007669"/>
    <property type="project" value="UniProtKB-KW"/>
</dbReference>
<keyword evidence="3" id="KW-0408">Iron</keyword>
<evidence type="ECO:0000256" key="2">
    <source>
        <dbReference type="ARBA" id="ARBA00022723"/>
    </source>
</evidence>
<keyword evidence="9" id="KW-1185">Reference proteome</keyword>
<reference evidence="8 9" key="1">
    <citation type="journal article" date="2020" name="Mol. Biol. Evol.">
        <title>Interspecific Gene Flow and the Evolution of Specialization in Black and White Rhinoceros.</title>
        <authorList>
            <person name="Moodley Y."/>
            <person name="Westbury M.V."/>
            <person name="Russo I.M."/>
            <person name="Gopalakrishnan S."/>
            <person name="Rakotoarivelo A."/>
            <person name="Olsen R.A."/>
            <person name="Prost S."/>
            <person name="Tunstall T."/>
            <person name="Ryder O.A."/>
            <person name="Dalen L."/>
            <person name="Bruford M.W."/>
        </authorList>
    </citation>
    <scope>NUCLEOTIDE SEQUENCE [LARGE SCALE GENOMIC DNA]</scope>
    <source>
        <strain evidence="8">SBR-YM</strain>
        <tissue evidence="8">Skin</tissue>
    </source>
</reference>
<comment type="caution">
    <text evidence="8">The sequence shown here is derived from an EMBL/GenBank/DDBJ whole genome shotgun (WGS) entry which is preliminary data.</text>
</comment>
<dbReference type="GO" id="GO:0005759">
    <property type="term" value="C:mitochondrial matrix"/>
    <property type="evidence" value="ECO:0007669"/>
    <property type="project" value="TreeGrafter"/>
</dbReference>
<dbReference type="PROSITE" id="PS51354">
    <property type="entry name" value="GLUTAREDOXIN_2"/>
    <property type="match status" value="1"/>
</dbReference>
<dbReference type="InterPro" id="IPR004480">
    <property type="entry name" value="Monothiol_GRX-rel"/>
</dbReference>
<sequence>MRAPGGRAGEASERRAEVPAVEGSGERAGMSGSVGRAAAALLRWGRGAGGGGLRGPGVRAAGSGGGGGSAEQLDAMVKKDKVVVFLKGTPEQPQCGFSNAVVQILRLHGVRDYAAYNVLDDPQLRQGRGRGGRGPGGGGGRGQKSKSITMKSGVEDIVVGRLRVTLVNLTIKETGIKDYSNWPTIPQVYLNGEFVGGCDILLQMHQNGDLVEELKKLGIRSALLDEKKDQDAKDAVCESLILDSNWHDGAGEFRVVPGKKAHPLRCAFGSPEAFIHLQWLKQSIDLELLLHGGREMTLEGRPCAQAFSSAAATQQPSQQVFTKWKIEDAI</sequence>
<feature type="domain" description="Glutaredoxin" evidence="7">
    <location>
        <begin position="82"/>
        <end position="127"/>
    </location>
</feature>
<dbReference type="CDD" id="cd03028">
    <property type="entry name" value="GRX_PICOT_like"/>
    <property type="match status" value="1"/>
</dbReference>
<feature type="compositionally biased region" description="Gly residues" evidence="6">
    <location>
        <begin position="132"/>
        <end position="142"/>
    </location>
</feature>
<evidence type="ECO:0000256" key="5">
    <source>
        <dbReference type="ARBA" id="ARBA00023284"/>
    </source>
</evidence>
<evidence type="ECO:0000256" key="3">
    <source>
        <dbReference type="ARBA" id="ARBA00023004"/>
    </source>
</evidence>
<keyword evidence="4" id="KW-0411">Iron-sulfur</keyword>
<keyword evidence="2" id="KW-0479">Metal-binding</keyword>
<dbReference type="EMBL" id="JACDTQ010003362">
    <property type="protein sequence ID" value="KAF5914274.1"/>
    <property type="molecule type" value="Genomic_DNA"/>
</dbReference>
<evidence type="ECO:0000256" key="6">
    <source>
        <dbReference type="SAM" id="MobiDB-lite"/>
    </source>
</evidence>
<dbReference type="InterPro" id="IPR036249">
    <property type="entry name" value="Thioredoxin-like_sf"/>
</dbReference>
<dbReference type="PANTHER" id="PTHR10293:SF16">
    <property type="entry name" value="GLUTAREDOXIN-RELATED PROTEIN 5, MITOCHONDRIAL"/>
    <property type="match status" value="1"/>
</dbReference>
<dbReference type="InterPro" id="IPR002109">
    <property type="entry name" value="Glutaredoxin"/>
</dbReference>
<keyword evidence="1" id="KW-0001">2Fe-2S</keyword>
<dbReference type="Gene3D" id="3.40.30.10">
    <property type="entry name" value="Glutaredoxin"/>
    <property type="match status" value="2"/>
</dbReference>
<dbReference type="SUPFAM" id="SSF52833">
    <property type="entry name" value="Thioredoxin-like"/>
    <property type="match status" value="1"/>
</dbReference>
<evidence type="ECO:0000256" key="1">
    <source>
        <dbReference type="ARBA" id="ARBA00022714"/>
    </source>
</evidence>
<dbReference type="Proteomes" id="UP000551758">
    <property type="component" value="Unassembled WGS sequence"/>
</dbReference>
<keyword evidence="5" id="KW-0676">Redox-active center</keyword>
<gene>
    <name evidence="8" type="ORF">HPG69_000071</name>
</gene>